<evidence type="ECO:0000259" key="4">
    <source>
        <dbReference type="Pfam" id="PF10531"/>
    </source>
</evidence>
<feature type="signal peptide" evidence="2">
    <location>
        <begin position="1"/>
        <end position="20"/>
    </location>
</feature>
<proteinExistence type="predicted"/>
<reference evidence="5 6" key="1">
    <citation type="submission" date="2019-11" db="EMBL/GenBank/DDBJ databases">
        <title>The genome sequence of Methylocystis heyeri.</title>
        <authorList>
            <person name="Oshkin I.Y."/>
            <person name="Miroshnikov K."/>
            <person name="Dedysh S.N."/>
        </authorList>
    </citation>
    <scope>NUCLEOTIDE SEQUENCE [LARGE SCALE GENOMIC DNA]</scope>
    <source>
        <strain evidence="5 6">H2</strain>
    </source>
</reference>
<evidence type="ECO:0000313" key="6">
    <source>
        <dbReference type="Proteomes" id="UP000309061"/>
    </source>
</evidence>
<dbReference type="Proteomes" id="UP000309061">
    <property type="component" value="Chromosome"/>
</dbReference>
<dbReference type="PANTHER" id="PTHR33619:SF3">
    <property type="entry name" value="POLYSACCHARIDE EXPORT PROTEIN GFCE-RELATED"/>
    <property type="match status" value="1"/>
</dbReference>
<feature type="chain" id="PRO_5025490089" evidence="2">
    <location>
        <begin position="21"/>
        <end position="193"/>
    </location>
</feature>
<dbReference type="InterPro" id="IPR019554">
    <property type="entry name" value="Soluble_ligand-bd"/>
</dbReference>
<gene>
    <name evidence="5" type="ORF">H2LOC_000135</name>
</gene>
<organism evidence="5 6">
    <name type="scientific">Methylocystis heyeri</name>
    <dbReference type="NCBI Taxonomy" id="391905"/>
    <lineage>
        <taxon>Bacteria</taxon>
        <taxon>Pseudomonadati</taxon>
        <taxon>Pseudomonadota</taxon>
        <taxon>Alphaproteobacteria</taxon>
        <taxon>Hyphomicrobiales</taxon>
        <taxon>Methylocystaceae</taxon>
        <taxon>Methylocystis</taxon>
    </lineage>
</organism>
<dbReference type="InterPro" id="IPR049712">
    <property type="entry name" value="Poly_export"/>
</dbReference>
<dbReference type="Pfam" id="PF02563">
    <property type="entry name" value="Poly_export"/>
    <property type="match status" value="1"/>
</dbReference>
<evidence type="ECO:0000256" key="1">
    <source>
        <dbReference type="ARBA" id="ARBA00022729"/>
    </source>
</evidence>
<dbReference type="PANTHER" id="PTHR33619">
    <property type="entry name" value="POLYSACCHARIDE EXPORT PROTEIN GFCE-RELATED"/>
    <property type="match status" value="1"/>
</dbReference>
<feature type="domain" description="Polysaccharide export protein N-terminal" evidence="3">
    <location>
        <begin position="38"/>
        <end position="114"/>
    </location>
</feature>
<feature type="domain" description="Soluble ligand binding" evidence="4">
    <location>
        <begin position="120"/>
        <end position="166"/>
    </location>
</feature>
<dbReference type="Gene3D" id="3.10.560.10">
    <property type="entry name" value="Outer membrane lipoprotein wza domain like"/>
    <property type="match status" value="1"/>
</dbReference>
<dbReference type="EMBL" id="CP046052">
    <property type="protein sequence ID" value="QGM44239.1"/>
    <property type="molecule type" value="Genomic_DNA"/>
</dbReference>
<accession>A0A6B8K8K1</accession>
<evidence type="ECO:0000259" key="3">
    <source>
        <dbReference type="Pfam" id="PF02563"/>
    </source>
</evidence>
<dbReference type="Pfam" id="PF10531">
    <property type="entry name" value="SLBB"/>
    <property type="match status" value="1"/>
</dbReference>
<evidence type="ECO:0000256" key="2">
    <source>
        <dbReference type="SAM" id="SignalP"/>
    </source>
</evidence>
<dbReference type="KEGG" id="mhey:H2LOC_000135"/>
<dbReference type="OrthoDB" id="197007at2"/>
<dbReference type="Gene3D" id="3.30.1950.10">
    <property type="entry name" value="wza like domain"/>
    <property type="match status" value="1"/>
</dbReference>
<evidence type="ECO:0000313" key="5">
    <source>
        <dbReference type="EMBL" id="QGM44239.1"/>
    </source>
</evidence>
<dbReference type="InterPro" id="IPR003715">
    <property type="entry name" value="Poly_export_N"/>
</dbReference>
<keyword evidence="1 2" id="KW-0732">Signal</keyword>
<sequence length="193" mass="20953">MNIGRTVRALMCVFLLLTQAACDSLPFSSDVANDPPMPSQNAMKVQAGDKLKVTVFGEDKLTGEYEIDPGGSLSLPLAGTVQAAGLTKHELEQLLSKKLSSGNYLKDPKVTVDIATFRPFYVLGEVEKPGEYQFRSGLNVMSAIAVAGGATYRASHSRVMIQRAGQTEFVEYNQSPTVGIYPGDLIKVPERYF</sequence>
<keyword evidence="6" id="KW-1185">Reference proteome</keyword>
<name>A0A6B8K8K1_9HYPH</name>
<dbReference type="GO" id="GO:0015159">
    <property type="term" value="F:polysaccharide transmembrane transporter activity"/>
    <property type="evidence" value="ECO:0007669"/>
    <property type="project" value="InterPro"/>
</dbReference>
<protein>
    <submittedName>
        <fullName evidence="5">Polysaccharide export protein</fullName>
    </submittedName>
</protein>
<dbReference type="RefSeq" id="WP_136494548.1">
    <property type="nucleotide sequence ID" value="NZ_CP046052.1"/>
</dbReference>
<dbReference type="AlphaFoldDB" id="A0A6B8K8K1"/>